<dbReference type="eggNOG" id="ENOG50330R4">
    <property type="taxonomic scope" value="Bacteria"/>
</dbReference>
<accession>A0A0B0IA00</accession>
<evidence type="ECO:0008006" key="3">
    <source>
        <dbReference type="Google" id="ProtNLM"/>
    </source>
</evidence>
<dbReference type="EMBL" id="JRJU01000051">
    <property type="protein sequence ID" value="KHF38125.1"/>
    <property type="molecule type" value="Genomic_DNA"/>
</dbReference>
<dbReference type="AlphaFoldDB" id="A0A0B0IA00"/>
<dbReference type="Proteomes" id="UP000030832">
    <property type="component" value="Unassembled WGS sequence"/>
</dbReference>
<dbReference type="InterPro" id="IPR025930">
    <property type="entry name" value="NETI"/>
</dbReference>
<proteinExistence type="predicted"/>
<reference evidence="1 2" key="1">
    <citation type="submission" date="2014-09" db="EMBL/GenBank/DDBJ databases">
        <title>Genome sequencing and annotation of Bacillus Okhensis strain Kh10-101T.</title>
        <authorList>
            <person name="Prakash J.S."/>
        </authorList>
    </citation>
    <scope>NUCLEOTIDE SEQUENCE [LARGE SCALE GENOMIC DNA]</scope>
    <source>
        <strain evidence="2">Kh10-101T</strain>
    </source>
</reference>
<keyword evidence="2" id="KW-1185">Reference proteome</keyword>
<dbReference type="Pfam" id="PF14044">
    <property type="entry name" value="NETI"/>
    <property type="match status" value="1"/>
</dbReference>
<protein>
    <recommendedName>
        <fullName evidence="3">NETI motif-containing protein</fullName>
    </recommendedName>
</protein>
<comment type="caution">
    <text evidence="1">The sequence shown here is derived from an EMBL/GenBank/DDBJ whole genome shotgun (WGS) entry which is preliminary data.</text>
</comment>
<gene>
    <name evidence="1" type="ORF">LQ50_23200</name>
</gene>
<dbReference type="OrthoDB" id="2354098at2"/>
<dbReference type="STRING" id="333138.LQ50_23200"/>
<sequence length="69" mass="8262">MAKKRKERFEVGESETIEECLDRMKKAGYQPIKRMEKPIFKEEKINSNKEYVPVRQQIIFEGILVESEQ</sequence>
<evidence type="ECO:0000313" key="2">
    <source>
        <dbReference type="Proteomes" id="UP000030832"/>
    </source>
</evidence>
<name>A0A0B0IA00_9BACI</name>
<organism evidence="1 2">
    <name type="scientific">Halalkalibacter okhensis</name>
    <dbReference type="NCBI Taxonomy" id="333138"/>
    <lineage>
        <taxon>Bacteria</taxon>
        <taxon>Bacillati</taxon>
        <taxon>Bacillota</taxon>
        <taxon>Bacilli</taxon>
        <taxon>Bacillales</taxon>
        <taxon>Bacillaceae</taxon>
        <taxon>Halalkalibacter</taxon>
    </lineage>
</organism>
<dbReference type="RefSeq" id="WP_034633528.1">
    <property type="nucleotide sequence ID" value="NZ_JRJU01000051.1"/>
</dbReference>
<evidence type="ECO:0000313" key="1">
    <source>
        <dbReference type="EMBL" id="KHF38125.1"/>
    </source>
</evidence>